<dbReference type="CDD" id="cd03789">
    <property type="entry name" value="GT9_LPS_heptosyltransferase"/>
    <property type="match status" value="1"/>
</dbReference>
<keyword evidence="2 4" id="KW-0808">Transferase</keyword>
<dbReference type="EC" id="2.-.-.-" evidence="4"/>
<keyword evidence="1" id="KW-0328">Glycosyltransferase</keyword>
<comment type="caution">
    <text evidence="4">The sequence shown here is derived from an EMBL/GenBank/DDBJ whole genome shotgun (WGS) entry which is preliminary data.</text>
</comment>
<protein>
    <submittedName>
        <fullName evidence="4">ADP-heptose--LPS heptosyltransferase 2</fullName>
        <ecNumber evidence="4">2.-.-.-</ecNumber>
    </submittedName>
</protein>
<dbReference type="AlphaFoldDB" id="A0A1V6CDH5"/>
<dbReference type="GO" id="GO:0009244">
    <property type="term" value="P:lipopolysaccharide core region biosynthetic process"/>
    <property type="evidence" value="ECO:0007669"/>
    <property type="project" value="TreeGrafter"/>
</dbReference>
<dbReference type="GO" id="GO:0008713">
    <property type="term" value="F:ADP-heptose-lipopolysaccharide heptosyltransferase activity"/>
    <property type="evidence" value="ECO:0007669"/>
    <property type="project" value="TreeGrafter"/>
</dbReference>
<dbReference type="PANTHER" id="PTHR30160:SF1">
    <property type="entry name" value="LIPOPOLYSACCHARIDE 1,2-N-ACETYLGLUCOSAMINETRANSFERASE-RELATED"/>
    <property type="match status" value="1"/>
</dbReference>
<dbReference type="InterPro" id="IPR002201">
    <property type="entry name" value="Glyco_trans_9"/>
</dbReference>
<organism evidence="4">
    <name type="scientific">candidate division TA06 bacterium ADurb.Bin131</name>
    <dbReference type="NCBI Taxonomy" id="1852827"/>
    <lineage>
        <taxon>Bacteria</taxon>
        <taxon>Bacteria division TA06</taxon>
    </lineage>
</organism>
<dbReference type="GO" id="GO:0005829">
    <property type="term" value="C:cytosol"/>
    <property type="evidence" value="ECO:0007669"/>
    <property type="project" value="TreeGrafter"/>
</dbReference>
<name>A0A1V6CDH5_UNCT6</name>
<evidence type="ECO:0000256" key="3">
    <source>
        <dbReference type="SAM" id="Phobius"/>
    </source>
</evidence>
<reference evidence="4" key="1">
    <citation type="submission" date="2017-02" db="EMBL/GenBank/DDBJ databases">
        <title>Delving into the versatile metabolic prowess of the omnipresent phylum Bacteroidetes.</title>
        <authorList>
            <person name="Nobu M.K."/>
            <person name="Mei R."/>
            <person name="Narihiro T."/>
            <person name="Kuroda K."/>
            <person name="Liu W.-T."/>
        </authorList>
    </citation>
    <scope>NUCLEOTIDE SEQUENCE</scope>
    <source>
        <strain evidence="4">ADurb.Bin131</strain>
    </source>
</reference>
<keyword evidence="3" id="KW-0472">Membrane</keyword>
<dbReference type="SUPFAM" id="SSF53756">
    <property type="entry name" value="UDP-Glycosyltransferase/glycogen phosphorylase"/>
    <property type="match status" value="1"/>
</dbReference>
<evidence type="ECO:0000313" key="4">
    <source>
        <dbReference type="EMBL" id="OQB74951.1"/>
    </source>
</evidence>
<feature type="transmembrane region" description="Helical" evidence="3">
    <location>
        <begin position="7"/>
        <end position="25"/>
    </location>
</feature>
<gene>
    <name evidence="4" type="primary">rfaF_2</name>
    <name evidence="4" type="ORF">BWX89_00309</name>
</gene>
<dbReference type="Pfam" id="PF01075">
    <property type="entry name" value="Glyco_transf_9"/>
    <property type="match status" value="1"/>
</dbReference>
<dbReference type="PANTHER" id="PTHR30160">
    <property type="entry name" value="TETRAACYLDISACCHARIDE 4'-KINASE-RELATED"/>
    <property type="match status" value="1"/>
</dbReference>
<keyword evidence="3" id="KW-0812">Transmembrane</keyword>
<dbReference type="Gene3D" id="3.40.50.2000">
    <property type="entry name" value="Glycogen Phosphorylase B"/>
    <property type="match status" value="2"/>
</dbReference>
<accession>A0A1V6CDH5</accession>
<dbReference type="Proteomes" id="UP000485562">
    <property type="component" value="Unassembled WGS sequence"/>
</dbReference>
<dbReference type="EMBL" id="MWDQ01000026">
    <property type="protein sequence ID" value="OQB74951.1"/>
    <property type="molecule type" value="Genomic_DNA"/>
</dbReference>
<proteinExistence type="predicted"/>
<sequence>MNKKQKILLIKTGALGDMILFSFSINVASRAYKNADIYLLTSKQYVEIYQGCNLIKQIFAMPEGRNIFHLFNIAKEIRKMRFQKIFDLQGNLKTNFYTFLFRGKERIGLYKKSSGKIFLTKSVKKKYGINPVDHQKMFWNKTIGVKIEGELQLWIPEEKKQGFSHFFKKYGLLPKNYVVFHPSASIEWKTKKWIPEYWARLGEFFSQKNLPVVFIGDKNSVGINEQIIKLMKGKSINIAGKTDFFKLALVIQQSKMCITTDSGPMHIGSASKTDTIAIFGPTNPNWHAAPGVKTIKSKINCSPCYKKRCTHYSCMKSITPEKILDLIEIENQ</sequence>
<evidence type="ECO:0000256" key="2">
    <source>
        <dbReference type="ARBA" id="ARBA00022679"/>
    </source>
</evidence>
<dbReference type="InterPro" id="IPR051199">
    <property type="entry name" value="LPS_LOS_Heptosyltrfase"/>
</dbReference>
<evidence type="ECO:0000256" key="1">
    <source>
        <dbReference type="ARBA" id="ARBA00022676"/>
    </source>
</evidence>
<keyword evidence="3" id="KW-1133">Transmembrane helix</keyword>